<keyword evidence="2" id="KW-1185">Reference proteome</keyword>
<organism evidence="1 2">
    <name type="scientific">phage PKM.Lu.22.1</name>
    <dbReference type="NCBI Taxonomy" id="3049197"/>
    <lineage>
        <taxon>Viruses</taxon>
        <taxon>Duplodnaviria</taxon>
        <taxon>Heunggongvirae</taxon>
        <taxon>Uroviricota</taxon>
        <taxon>Caudoviricetes</taxon>
        <taxon>Grimontviridae</taxon>
    </lineage>
</organism>
<name>A0AAF0KYQ8_9CAUD</name>
<evidence type="ECO:0000313" key="2">
    <source>
        <dbReference type="Proteomes" id="UP001223176"/>
    </source>
</evidence>
<proteinExistence type="predicted"/>
<sequence length="41" mass="4622">MGANNGNALSVITENNMICEREINKLTDLQDWVVLLKHVPK</sequence>
<accession>A0AAF0KYQ8</accession>
<dbReference type="EMBL" id="OQ829281">
    <property type="protein sequence ID" value="WHS68287.1"/>
    <property type="molecule type" value="Genomic_DNA"/>
</dbReference>
<protein>
    <submittedName>
        <fullName evidence="1">Uncharacterized protein</fullName>
    </submittedName>
</protein>
<evidence type="ECO:0000313" key="1">
    <source>
        <dbReference type="EMBL" id="WHS68287.1"/>
    </source>
</evidence>
<dbReference type="Proteomes" id="UP001223176">
    <property type="component" value="Segment"/>
</dbReference>
<reference evidence="1" key="1">
    <citation type="submission" date="2023-04" db="EMBL/GenBank/DDBJ databases">
        <title>Isolation and Characterization of Novel Plasmid-specific Phages Infecting Bacteria Carrying Diverse Conjugative Plasmids.</title>
        <authorList>
            <person name="Parra B."/>
            <person name="Cockx B."/>
            <person name="Lutz V.T."/>
            <person name="Bronsted L."/>
            <person name="Smets B.F."/>
            <person name="Dechesne A."/>
        </authorList>
    </citation>
    <scope>NUCLEOTIDE SEQUENCE</scope>
</reference>